<sequence length="62" mass="6656">MAYALWLVPGWALEYAALHGSVDNATWLLIGVAALLAGAGWVRHRWARMVAPPPAFPGGRMA</sequence>
<dbReference type="EMBL" id="WHJG01000017">
    <property type="protein sequence ID" value="NHZ81023.1"/>
    <property type="molecule type" value="Genomic_DNA"/>
</dbReference>
<keyword evidence="1" id="KW-0812">Transmembrane</keyword>
<accession>A0ABX0NG00</accession>
<feature type="transmembrane region" description="Helical" evidence="1">
    <location>
        <begin position="25"/>
        <end position="42"/>
    </location>
</feature>
<gene>
    <name evidence="2" type="ORF">F2P44_17335</name>
</gene>
<keyword evidence="1" id="KW-1133">Transmembrane helix</keyword>
<proteinExistence type="predicted"/>
<dbReference type="RefSeq" id="WP_167088359.1">
    <property type="nucleotide sequence ID" value="NZ_WHJG01000017.1"/>
</dbReference>
<dbReference type="Proteomes" id="UP000621455">
    <property type="component" value="Unassembled WGS sequence"/>
</dbReference>
<keyword evidence="1" id="KW-0472">Membrane</keyword>
<comment type="caution">
    <text evidence="2">The sequence shown here is derived from an EMBL/GenBank/DDBJ whole genome shotgun (WGS) entry which is preliminary data.</text>
</comment>
<protein>
    <submittedName>
        <fullName evidence="2">Uncharacterized protein</fullName>
    </submittedName>
</protein>
<keyword evidence="3" id="KW-1185">Reference proteome</keyword>
<evidence type="ECO:0000313" key="3">
    <source>
        <dbReference type="Proteomes" id="UP000621455"/>
    </source>
</evidence>
<name>A0ABX0NG00_9BURK</name>
<evidence type="ECO:0000313" key="2">
    <source>
        <dbReference type="EMBL" id="NHZ81023.1"/>
    </source>
</evidence>
<evidence type="ECO:0000256" key="1">
    <source>
        <dbReference type="SAM" id="Phobius"/>
    </source>
</evidence>
<reference evidence="2 3" key="1">
    <citation type="submission" date="2019-10" db="EMBL/GenBank/DDBJ databases">
        <title>Taxonomy of Antarctic Massilia spp.: description of Massilia rubra sp. nov., Massilia aquatica sp. nov., Massilia mucilaginosa sp. nov., Massilia frigida sp. nov. isolated from streams, lakes and regoliths.</title>
        <authorList>
            <person name="Holochova P."/>
            <person name="Sedlacek I."/>
            <person name="Kralova S."/>
            <person name="Maslanova I."/>
            <person name="Busse H.-J."/>
            <person name="Stankova E."/>
            <person name="Vrbovska V."/>
            <person name="Kovarovic V."/>
            <person name="Bartak M."/>
            <person name="Svec P."/>
            <person name="Pantucek R."/>
        </authorList>
    </citation>
    <scope>NUCLEOTIDE SEQUENCE [LARGE SCALE GENOMIC DNA]</scope>
    <source>
        <strain evidence="2 3">CCM 8695</strain>
    </source>
</reference>
<organism evidence="2 3">
    <name type="scientific">Massilia frigida</name>
    <dbReference type="NCBI Taxonomy" id="2609281"/>
    <lineage>
        <taxon>Bacteria</taxon>
        <taxon>Pseudomonadati</taxon>
        <taxon>Pseudomonadota</taxon>
        <taxon>Betaproteobacteria</taxon>
        <taxon>Burkholderiales</taxon>
        <taxon>Oxalobacteraceae</taxon>
        <taxon>Telluria group</taxon>
        <taxon>Massilia</taxon>
    </lineage>
</organism>